<dbReference type="InterPro" id="IPR001895">
    <property type="entry name" value="RASGEF_cat_dom"/>
</dbReference>
<feature type="region of interest" description="Disordered" evidence="4">
    <location>
        <begin position="1132"/>
        <end position="1195"/>
    </location>
</feature>
<evidence type="ECO:0000259" key="5">
    <source>
        <dbReference type="PROSITE" id="PS50009"/>
    </source>
</evidence>
<feature type="compositionally biased region" description="Polar residues" evidence="4">
    <location>
        <begin position="104"/>
        <end position="114"/>
    </location>
</feature>
<dbReference type="PROSITE" id="PS51650">
    <property type="entry name" value="C2_DOCK"/>
    <property type="match status" value="1"/>
</dbReference>
<sequence>MTTPALETLSVLENTESAEPSPQTTETTNDIPTQPQTIPSTETIPSQSSSLEMNNNAQADENDDDEDDDESTSTTTSSSTTLTSPRNDPSQPSLSSSHHSNNNIQKALPTNTYRLSRDIRQTITNSKQRSQSLLNNNNINNTQSGITRASASSSSSSSSGANFSDSTTTKNVKHSAENDYKYYESGSSVGVSSSSLEDGKNDDLRTLMSTHIVNLVNGDSNSDDIVNHTNNNNNNNGEQLCRTLEIEIEKSKTVNKFFIENRDDSAIKDLFSQNCLHLYNGEFTVLKHNEKDYVEAQQENVANNTKCLMYHEQGKDIMDLATKRITFHPNDFIEDQLNLLTKIYRFRLEAGELEPYFLSLELVNAKTRAKISERFYFHMTSHQLINSFYDELDVKKQLQKQLDHQPKALFSLSHFLKGEPLSDVYAVVFVFKTLQGVSTDQTLKQYQAGKKNHTLTRDTQSECLSGSQTFDDFQGLKYHKEPFLFSFCPVKESGIHAMRYFLPVESLFQLMSSSESDVTEGSVGTKKLSHIDAVCEIISQQSETLLHFYTPHNVHERSELKEQLVAESELAKKNIKKYKPVPGYLVFETYKFNPKKFESDPVERVLLFGSEQEKPMFTTSSAISLEEVIIKIQHRNGSILNPRDLTQEKELKKCLAASDSISYQNYKIEELHEKLPKFPHFDFSHLLYISPLTLNLEKFKIDSLSCLDADPALLETLAIKKFKPKNVLVKVEYRESIKKTAQRIISPHGQSLVSEIYCNVLFDEEKMVRFLDEIKIALPLPMEKENHLVISFYHLVIEKQGPKRKKTLDSNGNVPKICFGYAVLPIKDIVENHCSKMTDFTYTYTLPIYQKLSGDYLSDSKRLSISASANIGSMSQKRYDIKKVSFVCNTRIVSTIYPNEKLLLQFFADCAPFISITKEGSDSKELSRAVKDCRKSIENLTKVPFSKLVSHFTLIMDMLLSVMCRIPDVIHTFVSESEQQEQSALFGDTSHGLSLTGSSGEDEMLKSISARFGLAESTSPVSNSASLEHKSLSSILAAKRKSVTNSVTNSTSSSSQHLSFTTPNNPSSATTPSSPGSSGELKKRFSLKNILKRKSKEVEPTPTALHTAPTNAKKIAQPGEEGFNLIEYLKAQQEQQEQTQHTPEVAIPSKEDKSKNEKIKRRMSLTDRLFNRNKSLDQSSEESNTSPVAEANNSSSGAVRKSITFTASNTDSRGSQSDFGDFLGVTATLFELQKTVFQVICEKRSAMNDVEFNLLSEREREALTTDHGYKFTLLLKELIGALAEKAVFYKDDFANFFVSSQINNQLAFFFRDLLGCGDLIKHEYVFDLMESYFREFTVKKPVTINTIKLCIDFLQILSDHPQFAELNLSIFHPKEYIYHESILCPPVKLLVNLIRDCITKFKSEIDVHNSAIKVLRYILTKEEYTHLSIPNVTTTRAELIARIYFPYIVMLLKNFHALESLPEMTTRQHLKCSVWILSNVNSQFFDDWIKTSDQNVVDNLVKLLAFYLDHFEIKGRVKYETSSFKAFQLVFSRLSNHLKERVVSIIEQFSDDIKVFEPSHRDLSSFIKMDIRDCEGAKYQTDNGMSEKDFIGYIMFTIAKIMQIVSIGRQKKVSLDMEETSIDLISYYVELFTPVFRANPNSTYWKWLYGALLSGKEFSMATVEGILAGASDTLYEKLINILERVYEKDIINVDNLSKLFDDSSVAESEIILDEENKIKASTLNRLVARVCDQNNSGDSKFTDTFLVTYRSFCTPETLLTLMMSYFEYHVLPKGDQEINSNNKTLVLRMLNTIRLWVQDHSYDFNNCLNASMMHFIYQQVGRLCVIEKSSNSGYISIANKIKERIEANLVCNGESREKLEKMFSRERPQPKYPSKWSEAYEKKAFSIKQWDPQEIAKQITLLDSVIFTAIEPKEFFGLGWTKKDKMIRAPNIVHLTDQFNNLSMFVTSDIACEENLKKRVRKVKQWINVAWECKNLNNLNGCNSIVSAFNNAGIHRLKKTWDAIPKKDIENDRLRQLNELVSMTSSYKNMREHMSRSGEGIPYIGIYLTDMVFIEDGNKDYITKENSDLQLINFAKRRKIAEVIQRIKTQQQTLYDFIPIPFLQRTFDFSSLTDEEKTKTLLSDDVIWNKSLVIEPRENK</sequence>
<dbReference type="CDD" id="cd08679">
    <property type="entry name" value="C2_DOCK180_related"/>
    <property type="match status" value="1"/>
</dbReference>
<dbReference type="Proteomes" id="UP000006671">
    <property type="component" value="Unassembled WGS sequence"/>
</dbReference>
<evidence type="ECO:0000313" key="9">
    <source>
        <dbReference type="Proteomes" id="UP000006671"/>
    </source>
</evidence>
<dbReference type="InterPro" id="IPR000651">
    <property type="entry name" value="Ras-like_Gua-exchang_fac_N"/>
</dbReference>
<proteinExistence type="inferred from homology"/>
<dbReference type="eggNOG" id="KOG3417">
    <property type="taxonomic scope" value="Eukaryota"/>
</dbReference>
<feature type="compositionally biased region" description="Polar residues" evidence="4">
    <location>
        <begin position="121"/>
        <end position="134"/>
    </location>
</feature>
<feature type="compositionally biased region" description="Polar residues" evidence="4">
    <location>
        <begin position="1"/>
        <end position="59"/>
    </location>
</feature>
<dbReference type="InterPro" id="IPR036964">
    <property type="entry name" value="RASGEF_cat_dom_sf"/>
</dbReference>
<dbReference type="EMBL" id="GG738857">
    <property type="protein sequence ID" value="EFC46738.1"/>
    <property type="molecule type" value="Genomic_DNA"/>
</dbReference>
<dbReference type="RefSeq" id="XP_002679482.1">
    <property type="nucleotide sequence ID" value="XM_002679436.1"/>
</dbReference>
<feature type="region of interest" description="Disordered" evidence="4">
    <location>
        <begin position="1046"/>
        <end position="1115"/>
    </location>
</feature>
<dbReference type="Pfam" id="PF00618">
    <property type="entry name" value="RasGEF_N"/>
    <property type="match status" value="1"/>
</dbReference>
<dbReference type="PROSITE" id="PS50009">
    <property type="entry name" value="RASGEF_CAT"/>
    <property type="match status" value="1"/>
</dbReference>
<dbReference type="eggNOG" id="KOG1997">
    <property type="taxonomic scope" value="Eukaryota"/>
</dbReference>
<dbReference type="GO" id="GO:0007265">
    <property type="term" value="P:Ras protein signal transduction"/>
    <property type="evidence" value="ECO:0007669"/>
    <property type="project" value="TreeGrafter"/>
</dbReference>
<feature type="domain" description="N-terminal Ras-GEF" evidence="6">
    <location>
        <begin position="1714"/>
        <end position="1842"/>
    </location>
</feature>
<dbReference type="InterPro" id="IPR023578">
    <property type="entry name" value="Ras_GEF_dom_sf"/>
</dbReference>
<evidence type="ECO:0000256" key="3">
    <source>
        <dbReference type="PROSITE-ProRule" id="PRU00983"/>
    </source>
</evidence>
<name>D2V8R9_NAEGR</name>
<dbReference type="PANTHER" id="PTHR23113:SF370">
    <property type="entry name" value="RAS GUANINE NUCLEOTIDE EXCHANGE FACTOR P"/>
    <property type="match status" value="1"/>
</dbReference>
<feature type="domain" description="C2 DOCK-type" evidence="7">
    <location>
        <begin position="684"/>
        <end position="893"/>
    </location>
</feature>
<feature type="compositionally biased region" description="Low complexity" evidence="4">
    <location>
        <begin position="1046"/>
        <end position="1079"/>
    </location>
</feature>
<dbReference type="CDD" id="cd06224">
    <property type="entry name" value="REM"/>
    <property type="match status" value="1"/>
</dbReference>
<dbReference type="SMART" id="SM00147">
    <property type="entry name" value="RasGEF"/>
    <property type="match status" value="1"/>
</dbReference>
<dbReference type="InterPro" id="IPR035892">
    <property type="entry name" value="C2_domain_sf"/>
</dbReference>
<dbReference type="Pfam" id="PF00617">
    <property type="entry name" value="RasGEF"/>
    <property type="match status" value="1"/>
</dbReference>
<dbReference type="PROSITE" id="PS50212">
    <property type="entry name" value="RASGEF_NTER"/>
    <property type="match status" value="1"/>
</dbReference>
<dbReference type="VEuPathDB" id="AmoebaDB:NAEGRDRAFT_65256"/>
<feature type="compositionally biased region" description="Acidic residues" evidence="4">
    <location>
        <begin position="60"/>
        <end position="71"/>
    </location>
</feature>
<dbReference type="GO" id="GO:0005085">
    <property type="term" value="F:guanyl-nucleotide exchange factor activity"/>
    <property type="evidence" value="ECO:0007669"/>
    <property type="project" value="UniProtKB-KW"/>
</dbReference>
<evidence type="ECO:0000256" key="4">
    <source>
        <dbReference type="SAM" id="MobiDB-lite"/>
    </source>
</evidence>
<dbReference type="Pfam" id="PF14429">
    <property type="entry name" value="DOCK-C2"/>
    <property type="match status" value="1"/>
</dbReference>
<feature type="compositionally biased region" description="Basic residues" evidence="4">
    <location>
        <begin position="1084"/>
        <end position="1095"/>
    </location>
</feature>
<keyword evidence="9" id="KW-1185">Reference proteome</keyword>
<dbReference type="InterPro" id="IPR008937">
    <property type="entry name" value="Ras-like_GEF"/>
</dbReference>
<dbReference type="InterPro" id="IPR027007">
    <property type="entry name" value="C2_DOCK-type_domain"/>
</dbReference>
<gene>
    <name evidence="8" type="ORF">NAEGRDRAFT_65256</name>
</gene>
<dbReference type="OrthoDB" id="546434at2759"/>
<accession>D2V8R9</accession>
<dbReference type="CDD" id="cd00155">
    <property type="entry name" value="RasGEF"/>
    <property type="match status" value="1"/>
</dbReference>
<evidence type="ECO:0000313" key="8">
    <source>
        <dbReference type="EMBL" id="EFC46738.1"/>
    </source>
</evidence>
<dbReference type="GO" id="GO:0005886">
    <property type="term" value="C:plasma membrane"/>
    <property type="evidence" value="ECO:0007669"/>
    <property type="project" value="TreeGrafter"/>
</dbReference>
<protein>
    <submittedName>
        <fullName evidence="8">RasGEF domain-containing protein</fullName>
    </submittedName>
</protein>
<feature type="domain" description="Ras-GEF" evidence="5">
    <location>
        <begin position="1891"/>
        <end position="2137"/>
    </location>
</feature>
<evidence type="ECO:0000256" key="1">
    <source>
        <dbReference type="ARBA" id="ARBA00022658"/>
    </source>
</evidence>
<feature type="region of interest" description="Disordered" evidence="4">
    <location>
        <begin position="1"/>
        <end position="173"/>
    </location>
</feature>
<dbReference type="Gene3D" id="2.60.40.150">
    <property type="entry name" value="C2 domain"/>
    <property type="match status" value="1"/>
</dbReference>
<comment type="similarity">
    <text evidence="3">Belongs to the DOCK family.</text>
</comment>
<feature type="compositionally biased region" description="Polar residues" evidence="4">
    <location>
        <begin position="1172"/>
        <end position="1195"/>
    </location>
</feature>
<evidence type="ECO:0000259" key="6">
    <source>
        <dbReference type="PROSITE" id="PS50212"/>
    </source>
</evidence>
<dbReference type="SUPFAM" id="SSF48366">
    <property type="entry name" value="Ras GEF"/>
    <property type="match status" value="1"/>
</dbReference>
<dbReference type="InterPro" id="IPR019804">
    <property type="entry name" value="Ras_G-nucl-exch_fac_CS"/>
</dbReference>
<evidence type="ECO:0000259" key="7">
    <source>
        <dbReference type="PROSITE" id="PS51650"/>
    </source>
</evidence>
<feature type="compositionally biased region" description="Polar residues" evidence="4">
    <location>
        <begin position="160"/>
        <end position="170"/>
    </location>
</feature>
<dbReference type="OMA" id="CAPFISI"/>
<dbReference type="KEGG" id="ngr:NAEGRDRAFT_65256"/>
<dbReference type="Gene3D" id="1.20.870.10">
    <property type="entry name" value="Son of sevenless (SoS) protein Chain: S domain 1"/>
    <property type="match status" value="1"/>
</dbReference>
<dbReference type="STRING" id="5762.D2V8R9"/>
<dbReference type="InParanoid" id="D2V8R9"/>
<dbReference type="GeneID" id="8860083"/>
<feature type="compositionally biased region" description="Low complexity" evidence="4">
    <location>
        <begin position="72"/>
        <end position="103"/>
    </location>
</feature>
<organism evidence="9">
    <name type="scientific">Naegleria gruberi</name>
    <name type="common">Amoeba</name>
    <dbReference type="NCBI Taxonomy" id="5762"/>
    <lineage>
        <taxon>Eukaryota</taxon>
        <taxon>Discoba</taxon>
        <taxon>Heterolobosea</taxon>
        <taxon>Tetramitia</taxon>
        <taxon>Eutetramitia</taxon>
        <taxon>Vahlkampfiidae</taxon>
        <taxon>Naegleria</taxon>
    </lineage>
</organism>
<dbReference type="Gene3D" id="1.10.840.10">
    <property type="entry name" value="Ras guanine-nucleotide exchange factors catalytic domain"/>
    <property type="match status" value="1"/>
</dbReference>
<dbReference type="SMART" id="SM00229">
    <property type="entry name" value="RasGEFN"/>
    <property type="match status" value="1"/>
</dbReference>
<dbReference type="PROSITE" id="PS00720">
    <property type="entry name" value="RASGEF"/>
    <property type="match status" value="1"/>
</dbReference>
<dbReference type="PANTHER" id="PTHR23113">
    <property type="entry name" value="GUANINE NUCLEOTIDE EXCHANGE FACTOR"/>
    <property type="match status" value="1"/>
</dbReference>
<keyword evidence="1 2" id="KW-0344">Guanine-nucleotide releasing factor</keyword>
<reference evidence="8 9" key="1">
    <citation type="journal article" date="2010" name="Cell">
        <title>The genome of Naegleria gruberi illuminates early eukaryotic versatility.</title>
        <authorList>
            <person name="Fritz-Laylin L.K."/>
            <person name="Prochnik S.E."/>
            <person name="Ginger M.L."/>
            <person name="Dacks J.B."/>
            <person name="Carpenter M.L."/>
            <person name="Field M.C."/>
            <person name="Kuo A."/>
            <person name="Paredez A."/>
            <person name="Chapman J."/>
            <person name="Pham J."/>
            <person name="Shu S."/>
            <person name="Neupane R."/>
            <person name="Cipriano M."/>
            <person name="Mancuso J."/>
            <person name="Tu H."/>
            <person name="Salamov A."/>
            <person name="Lindquist E."/>
            <person name="Shapiro H."/>
            <person name="Lucas S."/>
            <person name="Grigoriev I.V."/>
            <person name="Cande W.Z."/>
            <person name="Fulton C."/>
            <person name="Rokhsar D.S."/>
            <person name="Dawson S.C."/>
        </authorList>
    </citation>
    <scope>NUCLEOTIDE SEQUENCE [LARGE SCALE GENOMIC DNA]</scope>
    <source>
        <strain evidence="8 9">NEG-M</strain>
    </source>
</reference>
<feature type="compositionally biased region" description="Low complexity" evidence="4">
    <location>
        <begin position="149"/>
        <end position="159"/>
    </location>
</feature>
<evidence type="ECO:0000256" key="2">
    <source>
        <dbReference type="PROSITE-ProRule" id="PRU00168"/>
    </source>
</evidence>